<evidence type="ECO:0000256" key="2">
    <source>
        <dbReference type="ARBA" id="ARBA00022475"/>
    </source>
</evidence>
<dbReference type="Proteomes" id="UP000076512">
    <property type="component" value="Unassembled WGS sequence"/>
</dbReference>
<dbReference type="RefSeq" id="WP_067588686.1">
    <property type="nucleotide sequence ID" value="NZ_JABMCZ010000005.1"/>
</dbReference>
<protein>
    <recommendedName>
        <fullName evidence="11">DUF2029 domain-containing protein</fullName>
    </recommendedName>
</protein>
<reference evidence="9 10" key="1">
    <citation type="submission" date="2016-04" db="EMBL/GenBank/DDBJ databases">
        <authorList>
            <person name="Evans L.H."/>
            <person name="Alamgir A."/>
            <person name="Owens N."/>
            <person name="Weber N.D."/>
            <person name="Virtaneva K."/>
            <person name="Barbian K."/>
            <person name="Babar A."/>
            <person name="Rosenke K."/>
        </authorList>
    </citation>
    <scope>NUCLEOTIDE SEQUENCE [LARGE SCALE GENOMIC DNA]</scope>
    <source>
        <strain evidence="9 10">IFM 0406</strain>
    </source>
</reference>
<evidence type="ECO:0000256" key="6">
    <source>
        <dbReference type="ARBA" id="ARBA00023136"/>
    </source>
</evidence>
<proteinExistence type="inferred from homology"/>
<feature type="transmembrane region" description="Helical" evidence="8">
    <location>
        <begin position="330"/>
        <end position="352"/>
    </location>
</feature>
<evidence type="ECO:0000256" key="1">
    <source>
        <dbReference type="ARBA" id="ARBA00004651"/>
    </source>
</evidence>
<dbReference type="GO" id="GO:0005886">
    <property type="term" value="C:plasma membrane"/>
    <property type="evidence" value="ECO:0007669"/>
    <property type="project" value="UniProtKB-SubCell"/>
</dbReference>
<feature type="transmembrane region" description="Helical" evidence="8">
    <location>
        <begin position="123"/>
        <end position="156"/>
    </location>
</feature>
<keyword evidence="3" id="KW-0808">Transferase</keyword>
<gene>
    <name evidence="9" type="ORF">AWN90_27890</name>
</gene>
<evidence type="ECO:0000313" key="9">
    <source>
        <dbReference type="EMBL" id="KZM72619.1"/>
    </source>
</evidence>
<dbReference type="STRING" id="455432.AWN90_27890"/>
<feature type="transmembrane region" description="Helical" evidence="8">
    <location>
        <begin position="12"/>
        <end position="31"/>
    </location>
</feature>
<dbReference type="OrthoDB" id="9774600at2"/>
<comment type="similarity">
    <text evidence="7">Belongs to the glycosyltransferase 87 family.</text>
</comment>
<feature type="transmembrane region" description="Helical" evidence="8">
    <location>
        <begin position="373"/>
        <end position="395"/>
    </location>
</feature>
<comment type="subcellular location">
    <subcellularLocation>
        <location evidence="1">Cell membrane</location>
        <topology evidence="1">Multi-pass membrane protein</topology>
    </subcellularLocation>
</comment>
<dbReference type="EMBL" id="LWGR01000007">
    <property type="protein sequence ID" value="KZM72619.1"/>
    <property type="molecule type" value="Genomic_DNA"/>
</dbReference>
<evidence type="ECO:0000256" key="4">
    <source>
        <dbReference type="ARBA" id="ARBA00022692"/>
    </source>
</evidence>
<feature type="transmembrane region" description="Helical" evidence="8">
    <location>
        <begin position="168"/>
        <end position="189"/>
    </location>
</feature>
<name>A0A164LP02_9NOCA</name>
<keyword evidence="10" id="KW-1185">Reference proteome</keyword>
<keyword evidence="6 8" id="KW-0472">Membrane</keyword>
<accession>A0A164LP02</accession>
<keyword evidence="4 8" id="KW-0812">Transmembrane</keyword>
<dbReference type="GO" id="GO:0016758">
    <property type="term" value="F:hexosyltransferase activity"/>
    <property type="evidence" value="ECO:0007669"/>
    <property type="project" value="InterPro"/>
</dbReference>
<feature type="transmembrane region" description="Helical" evidence="8">
    <location>
        <begin position="68"/>
        <end position="86"/>
    </location>
</feature>
<evidence type="ECO:0000256" key="7">
    <source>
        <dbReference type="ARBA" id="ARBA00024033"/>
    </source>
</evidence>
<evidence type="ECO:0000256" key="3">
    <source>
        <dbReference type="ARBA" id="ARBA00022679"/>
    </source>
</evidence>
<evidence type="ECO:0008006" key="11">
    <source>
        <dbReference type="Google" id="ProtNLM"/>
    </source>
</evidence>
<dbReference type="InterPro" id="IPR018584">
    <property type="entry name" value="GT87"/>
</dbReference>
<comment type="caution">
    <text evidence="9">The sequence shown here is derived from an EMBL/GenBank/DDBJ whole genome shotgun (WGS) entry which is preliminary data.</text>
</comment>
<organism evidence="9 10">
    <name type="scientific">Nocardia terpenica</name>
    <dbReference type="NCBI Taxonomy" id="455432"/>
    <lineage>
        <taxon>Bacteria</taxon>
        <taxon>Bacillati</taxon>
        <taxon>Actinomycetota</taxon>
        <taxon>Actinomycetes</taxon>
        <taxon>Mycobacteriales</taxon>
        <taxon>Nocardiaceae</taxon>
        <taxon>Nocardia</taxon>
    </lineage>
</organism>
<evidence type="ECO:0000256" key="8">
    <source>
        <dbReference type="SAM" id="Phobius"/>
    </source>
</evidence>
<feature type="transmembrane region" description="Helical" evidence="8">
    <location>
        <begin position="286"/>
        <end position="310"/>
    </location>
</feature>
<dbReference type="Pfam" id="PF09594">
    <property type="entry name" value="GT87"/>
    <property type="match status" value="1"/>
</dbReference>
<evidence type="ECO:0000313" key="10">
    <source>
        <dbReference type="Proteomes" id="UP000076512"/>
    </source>
</evidence>
<feature type="transmembrane region" description="Helical" evidence="8">
    <location>
        <begin position="196"/>
        <end position="214"/>
    </location>
</feature>
<keyword evidence="2" id="KW-1003">Cell membrane</keyword>
<feature type="transmembrane region" description="Helical" evidence="8">
    <location>
        <begin position="258"/>
        <end position="279"/>
    </location>
</feature>
<sequence length="404" mass="43064">MGLEDERWVRGSAVAAVVIAVGIAIAEVALLDKNWLISIDFRVYHMGGSSVLHGISPYDVTTKDGNPFAYTPFAALVFVPLALLSLPVALAVWTFLSMLALEVSIWLALGLPGSESSVRRARLTTLTTVAALPMAPVMLNIGVGQINALLMLLVLIDLVRRPGRTQGIALGIAAGIKLIPLLFIAYLLITRRTRAAMVAAATFAATVLLGFAVLPGPSVRWWAHLMLDTERMSPPGAAYFNQSMRGVLAHFPGALHSAWVWLPLAVLVGIAGLAISAWADRRGMAAAGAMACAATSLLISPIAWTFHWVWAAPALALWLRWARRRQDPAHTAGVVVMWSILVASGVLTFLIVARVPGLASADVLMHGTMTTVVTLNGLTMLAALGFLGALAAMLWRTDRSESFV</sequence>
<keyword evidence="5 8" id="KW-1133">Transmembrane helix</keyword>
<dbReference type="AlphaFoldDB" id="A0A164LP02"/>
<evidence type="ECO:0000256" key="5">
    <source>
        <dbReference type="ARBA" id="ARBA00022989"/>
    </source>
</evidence>